<sequence>MKIKVLIFFLLFLSHSFYGCSMFKMTHKGKTIVGNNEDWVSPNAEIWFEPKQQDKYGVAYVGFINRFPQGAMNEAGLVFDGFATPEISVPKQEGKVQKPVRDIVHYVMANFNTVHQVKDYLSTIDMSFLTSSVMMFVDKTGEYLLVEGGALVLGNQEYYIQSNFNPTKSTVEEDKKKLDYYMKGISFLKARKPDGTPAFCSSVMDQMHVKDTQYTNIYDLNKGTIQLFLHHDFSHSVEINLEKELKKGTHSYMMADLFPATSEGVLFYKKYNDADNPAGYLQDIWAKGTAGKTKEEIENYKATSGLAWLSNYIGYEWMRDKKQIGAAIKIFTFATEMYPENANLFDSLGEAYWMAKDYKAAIMNYGKSLSLNPKNPDAIDMLMKIKQEQEKAESKKIN</sequence>
<dbReference type="Gene3D" id="3.60.60.10">
    <property type="entry name" value="Penicillin V Acylase, Chain A"/>
    <property type="match status" value="1"/>
</dbReference>
<dbReference type="AlphaFoldDB" id="A0A3S4NR73"/>
<dbReference type="Gene3D" id="1.25.40.10">
    <property type="entry name" value="Tetratricopeptide repeat domain"/>
    <property type="match status" value="1"/>
</dbReference>
<feature type="repeat" description="TPR" evidence="1">
    <location>
        <begin position="342"/>
        <end position="375"/>
    </location>
</feature>
<reference evidence="2 3" key="1">
    <citation type="submission" date="2018-12" db="EMBL/GenBank/DDBJ databases">
        <authorList>
            <consortium name="Pathogen Informatics"/>
        </authorList>
    </citation>
    <scope>NUCLEOTIDE SEQUENCE [LARGE SCALE GENOMIC DNA]</scope>
    <source>
        <strain evidence="2 3">NCTC11432</strain>
    </source>
</reference>
<dbReference type="RefSeq" id="WP_041461511.1">
    <property type="nucleotide sequence ID" value="NZ_CP068486.1"/>
</dbReference>
<evidence type="ECO:0000313" key="3">
    <source>
        <dbReference type="Proteomes" id="UP000279227"/>
    </source>
</evidence>
<dbReference type="GeneID" id="93022666"/>
<evidence type="ECO:0000313" key="2">
    <source>
        <dbReference type="EMBL" id="VEE04580.1"/>
    </source>
</evidence>
<gene>
    <name evidence="2" type="ORF">NCTC11432_00150</name>
</gene>
<dbReference type="STRING" id="525257.HMPREF0204_14328"/>
<dbReference type="InterPro" id="IPR029055">
    <property type="entry name" value="Ntn_hydrolases_N"/>
</dbReference>
<dbReference type="SUPFAM" id="SSF56235">
    <property type="entry name" value="N-terminal nucleophile aminohydrolases (Ntn hydrolases)"/>
    <property type="match status" value="1"/>
</dbReference>
<dbReference type="EMBL" id="LR134289">
    <property type="protein sequence ID" value="VEE04580.1"/>
    <property type="molecule type" value="Genomic_DNA"/>
</dbReference>
<dbReference type="InterPro" id="IPR019734">
    <property type="entry name" value="TPR_rpt"/>
</dbReference>
<dbReference type="Proteomes" id="UP000279227">
    <property type="component" value="Chromosome"/>
</dbReference>
<dbReference type="PROSITE" id="PS50005">
    <property type="entry name" value="TPR"/>
    <property type="match status" value="1"/>
</dbReference>
<dbReference type="SMART" id="SM00028">
    <property type="entry name" value="TPR"/>
    <property type="match status" value="1"/>
</dbReference>
<accession>A0A3S4NR73</accession>
<keyword evidence="1" id="KW-0802">TPR repeat</keyword>
<dbReference type="PROSITE" id="PS51257">
    <property type="entry name" value="PROKAR_LIPOPROTEIN"/>
    <property type="match status" value="1"/>
</dbReference>
<evidence type="ECO:0000256" key="1">
    <source>
        <dbReference type="PROSITE-ProRule" id="PRU00339"/>
    </source>
</evidence>
<dbReference type="InterPro" id="IPR011990">
    <property type="entry name" value="TPR-like_helical_dom_sf"/>
</dbReference>
<name>A0A3S4NR73_CHRGE</name>
<organism evidence="2 3">
    <name type="scientific">Chryseobacterium gleum</name>
    <name type="common">Flavobacterium gleum</name>
    <dbReference type="NCBI Taxonomy" id="250"/>
    <lineage>
        <taxon>Bacteria</taxon>
        <taxon>Pseudomonadati</taxon>
        <taxon>Bacteroidota</taxon>
        <taxon>Flavobacteriia</taxon>
        <taxon>Flavobacteriales</taxon>
        <taxon>Weeksellaceae</taxon>
        <taxon>Chryseobacterium group</taxon>
        <taxon>Chryseobacterium</taxon>
    </lineage>
</organism>
<proteinExistence type="predicted"/>
<dbReference type="KEGG" id="cgle:NCTC11432_00150"/>
<protein>
    <submittedName>
        <fullName evidence="2">Penicillin V acylase and related amidases</fullName>
    </submittedName>
</protein>
<dbReference type="OrthoDB" id="641160at2"/>
<dbReference type="SUPFAM" id="SSF48452">
    <property type="entry name" value="TPR-like"/>
    <property type="match status" value="1"/>
</dbReference>